<dbReference type="OrthoDB" id="8648979at2"/>
<dbReference type="Proteomes" id="UP000237682">
    <property type="component" value="Unassembled WGS sequence"/>
</dbReference>
<evidence type="ECO:0000313" key="2">
    <source>
        <dbReference type="Proteomes" id="UP000237682"/>
    </source>
</evidence>
<evidence type="ECO:0000313" key="1">
    <source>
        <dbReference type="EMBL" id="PRH83988.1"/>
    </source>
</evidence>
<dbReference type="EMBL" id="PUEJ01000017">
    <property type="protein sequence ID" value="PRH83988.1"/>
    <property type="molecule type" value="Genomic_DNA"/>
</dbReference>
<keyword evidence="2" id="KW-1185">Reference proteome</keyword>
<proteinExistence type="predicted"/>
<comment type="caution">
    <text evidence="1">The sequence shown here is derived from an EMBL/GenBank/DDBJ whole genome shotgun (WGS) entry which is preliminary data.</text>
</comment>
<reference evidence="1 2" key="1">
    <citation type="submission" date="2018-02" db="EMBL/GenBank/DDBJ databases">
        <title>Whole genome sequencing of endophytic bacterium.</title>
        <authorList>
            <person name="Eedara R."/>
            <person name="Podile A.R."/>
        </authorList>
    </citation>
    <scope>NUCLEOTIDE SEQUENCE [LARGE SCALE GENOMIC DNA]</scope>
    <source>
        <strain evidence="1 2">RP1T</strain>
    </source>
</reference>
<dbReference type="SUPFAM" id="SSF56059">
    <property type="entry name" value="Glutathione synthetase ATP-binding domain-like"/>
    <property type="match status" value="1"/>
</dbReference>
<accession>A0A2S9Q3Q1</accession>
<gene>
    <name evidence="1" type="ORF">C5L14_29435</name>
</gene>
<organism evidence="1 2">
    <name type="scientific">Labrys okinawensis</name>
    <dbReference type="NCBI Taxonomy" id="346911"/>
    <lineage>
        <taxon>Bacteria</taxon>
        <taxon>Pseudomonadati</taxon>
        <taxon>Pseudomonadota</taxon>
        <taxon>Alphaproteobacteria</taxon>
        <taxon>Hyphomicrobiales</taxon>
        <taxon>Xanthobacteraceae</taxon>
        <taxon>Labrys</taxon>
    </lineage>
</organism>
<name>A0A2S9Q3Q1_9HYPH</name>
<sequence>MACALASEDRRLRTAGGICPGGGNVSALTPDQCRQVLIYAPEESEFTTQHERAGRVELARQLGALKGFEFGGLWDQSHFRQAKPYFLPSKALRPHEAIELGVSSVADLYGGVVPHDFVATKAITHGLITPCATAPAGWSHAFSTSVQEVVLPGISAFSAEDGMAAGLALLKRHPVRCKPANATGGRGQAVVRTMAQLVKYLGAMGEDEIATHGVVLEENLSQVQTWSVGVVEVGDIRASYYGLQRMTRDNRGRNAYGGSSLVFARGGFDDLLGLDITVSIRAAIDQARHYDQTAFSCFPGLIASRRNYDVVQGLNGQGQWQSGVLEQSWRVGGASSAEVAALQIFQARPKIGSVRASSVEVYGNCTPPPGAVVYFHGHDADAGPITKYSIVEKNGHADV</sequence>
<dbReference type="InterPro" id="IPR021519">
    <property type="entry name" value="DUF3182"/>
</dbReference>
<dbReference type="AlphaFoldDB" id="A0A2S9Q3Q1"/>
<protein>
    <submittedName>
        <fullName evidence="1">DUF3182 domain-containing protein</fullName>
    </submittedName>
</protein>
<dbReference type="Pfam" id="PF11379">
    <property type="entry name" value="DUF3182"/>
    <property type="match status" value="1"/>
</dbReference>